<dbReference type="GO" id="GO:0005730">
    <property type="term" value="C:nucleolus"/>
    <property type="evidence" value="ECO:0007669"/>
    <property type="project" value="InterPro"/>
</dbReference>
<dbReference type="GO" id="GO:0045943">
    <property type="term" value="P:positive regulation of transcription by RNA polymerase I"/>
    <property type="evidence" value="ECO:0007669"/>
    <property type="project" value="TreeGrafter"/>
</dbReference>
<organism evidence="7">
    <name type="scientific">Dermatophagoides farinae</name>
    <name type="common">American house dust mite</name>
    <dbReference type="NCBI Taxonomy" id="6954"/>
    <lineage>
        <taxon>Eukaryota</taxon>
        <taxon>Metazoa</taxon>
        <taxon>Ecdysozoa</taxon>
        <taxon>Arthropoda</taxon>
        <taxon>Chelicerata</taxon>
        <taxon>Arachnida</taxon>
        <taxon>Acari</taxon>
        <taxon>Acariformes</taxon>
        <taxon>Sarcoptiformes</taxon>
        <taxon>Astigmata</taxon>
        <taxon>Psoroptidia</taxon>
        <taxon>Analgoidea</taxon>
        <taxon>Pyroglyphidae</taxon>
        <taxon>Dermatophagoidinae</taxon>
        <taxon>Dermatophagoides</taxon>
    </lineage>
</organism>
<evidence type="ECO:0000256" key="1">
    <source>
        <dbReference type="ARBA" id="ARBA00004123"/>
    </source>
</evidence>
<dbReference type="Proteomes" id="UP000828236">
    <property type="component" value="Unassembled WGS sequence"/>
</dbReference>
<sequence length="130" mass="15331">MFIVPNVASNNIINRPRQEKQEELLRKFQYTAALNRVMRKFANNDPEKVVNFMQELIRRNGLQSALAGRNVTDLKRIIKFIITHLDIRHVTKVRILFKELNQRVDDEIDNLQKMSEISGQLQFLINSQIK</sequence>
<evidence type="ECO:0000313" key="7">
    <source>
        <dbReference type="EMBL" id="KAH7642492.1"/>
    </source>
</evidence>
<keyword evidence="2" id="KW-0698">rRNA processing</keyword>
<feature type="domain" description="U3 small nucleolar RNA-associated protein 15 C-terminal" evidence="6">
    <location>
        <begin position="14"/>
        <end position="87"/>
    </location>
</feature>
<evidence type="ECO:0000256" key="4">
    <source>
        <dbReference type="ARBA" id="ARBA00022737"/>
    </source>
</evidence>
<keyword evidence="3" id="KW-0853">WD repeat</keyword>
<dbReference type="InterPro" id="IPR018983">
    <property type="entry name" value="U3_snoRNA-assocProt_15_C"/>
</dbReference>
<protein>
    <submittedName>
        <fullName evidence="7">U3 small nucleolar rna-associated protein 15-like protein</fullName>
    </submittedName>
</protein>
<evidence type="ECO:0000256" key="5">
    <source>
        <dbReference type="ARBA" id="ARBA00023242"/>
    </source>
</evidence>
<name>A0A9D4P2M8_DERFA</name>
<keyword evidence="5" id="KW-0539">Nucleus</keyword>
<evidence type="ECO:0000259" key="6">
    <source>
        <dbReference type="Pfam" id="PF09384"/>
    </source>
</evidence>
<dbReference type="EMBL" id="SDOV01000004">
    <property type="protein sequence ID" value="KAH7642492.1"/>
    <property type="molecule type" value="Genomic_DNA"/>
</dbReference>
<reference evidence="7" key="1">
    <citation type="submission" date="2020-06" db="EMBL/GenBank/DDBJ databases">
        <authorList>
            <person name="Ji K."/>
            <person name="Li J."/>
        </authorList>
    </citation>
    <scope>NUCLEOTIDE SEQUENCE</scope>
    <source>
        <strain evidence="7">JKM2019</strain>
        <tissue evidence="7">Whole body</tissue>
    </source>
</reference>
<evidence type="ECO:0000256" key="2">
    <source>
        <dbReference type="ARBA" id="ARBA00022552"/>
    </source>
</evidence>
<dbReference type="Pfam" id="PF09384">
    <property type="entry name" value="UTP15_C"/>
    <property type="match status" value="1"/>
</dbReference>
<proteinExistence type="predicted"/>
<comment type="caution">
    <text evidence="7">The sequence shown here is derived from an EMBL/GenBank/DDBJ whole genome shotgun (WGS) entry which is preliminary data.</text>
</comment>
<evidence type="ECO:0000256" key="3">
    <source>
        <dbReference type="ARBA" id="ARBA00022574"/>
    </source>
</evidence>
<dbReference type="GO" id="GO:0006364">
    <property type="term" value="P:rRNA processing"/>
    <property type="evidence" value="ECO:0007669"/>
    <property type="project" value="UniProtKB-KW"/>
</dbReference>
<dbReference type="PANTHER" id="PTHR19924:SF26">
    <property type="entry name" value="U3 SMALL NUCLEOLAR RNA-ASSOCIATED PROTEIN 15 HOMOLOG"/>
    <property type="match status" value="1"/>
</dbReference>
<gene>
    <name evidence="7" type="ORF">HUG17_5537</name>
</gene>
<keyword evidence="4" id="KW-0677">Repeat</keyword>
<accession>A0A9D4P2M8</accession>
<reference evidence="7" key="2">
    <citation type="journal article" date="2021" name="World Allergy Organ. J.">
        <title>Chromosome-level assembly of Dermatophagoides farinae genome and transcriptome reveals two novel allergens Der f 37 and Der f 39.</title>
        <authorList>
            <person name="Chen J."/>
            <person name="Cai Z."/>
            <person name="Fan D."/>
            <person name="Hu J."/>
            <person name="Hou Y."/>
            <person name="He Y."/>
            <person name="Zhang Z."/>
            <person name="Zhao Z."/>
            <person name="Gao P."/>
            <person name="Hu W."/>
            <person name="Sun J."/>
            <person name="Li J."/>
            <person name="Ji K."/>
        </authorList>
    </citation>
    <scope>NUCLEOTIDE SEQUENCE</scope>
    <source>
        <strain evidence="7">JKM2019</strain>
    </source>
</reference>
<dbReference type="PANTHER" id="PTHR19924">
    <property type="entry name" value="UTP15 U3 SMALL NUCLEOLAR RNA-ASSOCIATED PROTEIN 15 FAMILY MEMBER"/>
    <property type="match status" value="1"/>
</dbReference>
<dbReference type="AlphaFoldDB" id="A0A9D4P2M8"/>
<comment type="subcellular location">
    <subcellularLocation>
        <location evidence="1">Nucleus</location>
    </subcellularLocation>
</comment>